<dbReference type="RefSeq" id="WP_390192048.1">
    <property type="nucleotide sequence ID" value="NZ_JBHMEP010000002.1"/>
</dbReference>
<reference evidence="2 3" key="1">
    <citation type="submission" date="2024-09" db="EMBL/GenBank/DDBJ databases">
        <authorList>
            <person name="Sun Q."/>
            <person name="Mori K."/>
        </authorList>
    </citation>
    <scope>NUCLEOTIDE SEQUENCE [LARGE SCALE GENOMIC DNA]</scope>
    <source>
        <strain evidence="2 3">CECT 8064</strain>
    </source>
</reference>
<organism evidence="2 3">
    <name type="scientific">Vibrio olivae</name>
    <dbReference type="NCBI Taxonomy" id="1243002"/>
    <lineage>
        <taxon>Bacteria</taxon>
        <taxon>Pseudomonadati</taxon>
        <taxon>Pseudomonadota</taxon>
        <taxon>Gammaproteobacteria</taxon>
        <taxon>Vibrionales</taxon>
        <taxon>Vibrionaceae</taxon>
        <taxon>Vibrio</taxon>
    </lineage>
</organism>
<dbReference type="EMBL" id="JBHMEP010000002">
    <property type="protein sequence ID" value="MFB9135314.1"/>
    <property type="molecule type" value="Genomic_DNA"/>
</dbReference>
<name>A0ABV5HME9_9VIBR</name>
<sequence length="427" mass="49364">MRVSNPFELRIEPLKTAAKRRLKQLKANDDSEWQRYRHMLSDEKKTPETIKLADVQWLIARELGVSSWAKLKAHIEEQQVHLQHIEQGSVPLDNDCRTLHIRCGHDLQSVLPQAGFRGDFLPWIDPYCVGPLAQDASMQLQERAQFIAEHYLAEVDTQTPPSELVQRIIADDTRNRACLNDAQYQRRVIWVEHDNYDQLMLIYLLAHLRSALIESTQVIEIDRFPGHARYIGLGQLPPQALRSCWQKRKSVTSEMIITAQRVWRALCCESPREVALLLSTPLDEQFAHLPHVLRRHLQQLPHCDTGLSMTQQFAVKLLLAHSKPMSVEALFARYQEREPLPFLGDLMFWAHIKPLTMGQYPLIERMKDSDSFSKTLLNVTPRGEQCIAGHQRYLGKECVGGVRVSPISGWQWDHHDLDTLTPFDFRD</sequence>
<gene>
    <name evidence="2" type="ORF">ACFFUV_10105</name>
</gene>
<evidence type="ECO:0000313" key="3">
    <source>
        <dbReference type="Proteomes" id="UP001589645"/>
    </source>
</evidence>
<dbReference type="Pfam" id="PF08874">
    <property type="entry name" value="DUF1835"/>
    <property type="match status" value="1"/>
</dbReference>
<evidence type="ECO:0000259" key="1">
    <source>
        <dbReference type="Pfam" id="PF08874"/>
    </source>
</evidence>
<dbReference type="InterPro" id="IPR014973">
    <property type="entry name" value="DUF1835"/>
</dbReference>
<accession>A0ABV5HME9</accession>
<protein>
    <submittedName>
        <fullName evidence="2">DUF1835 domain-containing protein</fullName>
    </submittedName>
</protein>
<comment type="caution">
    <text evidence="2">The sequence shown here is derived from an EMBL/GenBank/DDBJ whole genome shotgun (WGS) entry which is preliminary data.</text>
</comment>
<proteinExistence type="predicted"/>
<keyword evidence="3" id="KW-1185">Reference proteome</keyword>
<dbReference type="Proteomes" id="UP001589645">
    <property type="component" value="Unassembled WGS sequence"/>
</dbReference>
<evidence type="ECO:0000313" key="2">
    <source>
        <dbReference type="EMBL" id="MFB9135314.1"/>
    </source>
</evidence>
<feature type="domain" description="DUF1835" evidence="1">
    <location>
        <begin position="102"/>
        <end position="213"/>
    </location>
</feature>